<dbReference type="Pfam" id="PF06980">
    <property type="entry name" value="DUF1302"/>
    <property type="match status" value="1"/>
</dbReference>
<dbReference type="EMBL" id="FOOC01000006">
    <property type="protein sequence ID" value="SFF50279.1"/>
    <property type="molecule type" value="Genomic_DNA"/>
</dbReference>
<dbReference type="InterPro" id="IPR010727">
    <property type="entry name" value="DUF1302"/>
</dbReference>
<feature type="chain" id="PRO_5011452875" description="DUF1302 domain-containing protein" evidence="1">
    <location>
        <begin position="23"/>
        <end position="608"/>
    </location>
</feature>
<gene>
    <name evidence="2" type="ORF">SAMN04488120_1063</name>
</gene>
<dbReference type="SUPFAM" id="SSF56935">
    <property type="entry name" value="Porins"/>
    <property type="match status" value="1"/>
</dbReference>
<keyword evidence="3" id="KW-1185">Reference proteome</keyword>
<dbReference type="OrthoDB" id="7000272at2"/>
<reference evidence="2 3" key="1">
    <citation type="submission" date="2016-10" db="EMBL/GenBank/DDBJ databases">
        <authorList>
            <person name="de Groot N.N."/>
        </authorList>
    </citation>
    <scope>NUCLEOTIDE SEQUENCE [LARGE SCALE GENOMIC DNA]</scope>
    <source>
        <strain evidence="2 3">DSM 23609</strain>
    </source>
</reference>
<proteinExistence type="predicted"/>
<evidence type="ECO:0008006" key="4">
    <source>
        <dbReference type="Google" id="ProtNLM"/>
    </source>
</evidence>
<keyword evidence="1" id="KW-0732">Signal</keyword>
<dbReference type="STRING" id="1076937.SAMN04488120_1063"/>
<evidence type="ECO:0000313" key="2">
    <source>
        <dbReference type="EMBL" id="SFF50279.1"/>
    </source>
</evidence>
<sequence>MKRNLIVLAAASLCTASGSVAAFSTERAGVNIQLDNKLSAGVAWRVASRDPDLVGKGNGGNAYSTNSDDGNLAFDPGDVVSAAAKITSDLTLTRGAFGIFVRGSYLFNDRLHNYDFFNPDNYYTPGAVDPGVGLTPTGRPSEVPIAVYHARTAEVRDAVGSDADLLDAYVFGSLDLGVRQLAFKIGRQVINWGESTFVLHGINSILTFDQNQQRVPGFEIEELLLPTSMAWFSMTLFEGVSAEAFYQLDWDHTTIDAAGTYWSTNDFAGIGGKRANITFGLPPENFPGTTIPRAPDRKPGDDGQYGGKLSFLIPALNDLDLSLYAMNYHSRLPLVSGTSKASFAAPASTGSYFIEYPEDIQLYGLSFNTAIGDWSLQGEYSYKVDQPLQIDDVEVLLAGVGLPSQLTPPPAPAFGSALGGKYLRGWRRHDVSQADLGVTYLFGPSAWAGWDQLLFLGEVGAVYVHDLPPSSVLRYEGPATYTPGDAATAALVSASTVPAFGSAVPQETGGYATDFSWGYKLVVRAQYNNVFGVLRVEPGLRFDHDVRGVTPTPITNFIEDRMMLTTTLAVHYLQEWSFEAGYTNYFGAGRRNLLADRDFVDLVVKYSF</sequence>
<feature type="signal peptide" evidence="1">
    <location>
        <begin position="1"/>
        <end position="22"/>
    </location>
</feature>
<protein>
    <recommendedName>
        <fullName evidence="4">DUF1302 domain-containing protein</fullName>
    </recommendedName>
</protein>
<dbReference type="Proteomes" id="UP000199771">
    <property type="component" value="Unassembled WGS sequence"/>
</dbReference>
<name>A0A1I2J7E7_9GAMM</name>
<organism evidence="2 3">
    <name type="scientific">Fontimonas thermophila</name>
    <dbReference type="NCBI Taxonomy" id="1076937"/>
    <lineage>
        <taxon>Bacteria</taxon>
        <taxon>Pseudomonadati</taxon>
        <taxon>Pseudomonadota</taxon>
        <taxon>Gammaproteobacteria</taxon>
        <taxon>Nevskiales</taxon>
        <taxon>Nevskiaceae</taxon>
        <taxon>Fontimonas</taxon>
    </lineage>
</organism>
<dbReference type="AlphaFoldDB" id="A0A1I2J7E7"/>
<evidence type="ECO:0000313" key="3">
    <source>
        <dbReference type="Proteomes" id="UP000199771"/>
    </source>
</evidence>
<dbReference type="RefSeq" id="WP_091533443.1">
    <property type="nucleotide sequence ID" value="NZ_FOOC01000006.1"/>
</dbReference>
<evidence type="ECO:0000256" key="1">
    <source>
        <dbReference type="SAM" id="SignalP"/>
    </source>
</evidence>
<accession>A0A1I2J7E7</accession>